<dbReference type="Gene3D" id="3.80.10.10">
    <property type="entry name" value="Ribonuclease Inhibitor"/>
    <property type="match status" value="1"/>
</dbReference>
<dbReference type="Pfam" id="PF13516">
    <property type="entry name" value="LRR_6"/>
    <property type="match status" value="2"/>
</dbReference>
<dbReference type="EMBL" id="JACASE010000014">
    <property type="protein sequence ID" value="KAF6411136.1"/>
    <property type="molecule type" value="Genomic_DNA"/>
</dbReference>
<reference evidence="1 2" key="1">
    <citation type="journal article" date="2020" name="Nature">
        <title>Six reference-quality genomes reveal evolution of bat adaptations.</title>
        <authorList>
            <person name="Jebb D."/>
            <person name="Huang Z."/>
            <person name="Pippel M."/>
            <person name="Hughes G.M."/>
            <person name="Lavrichenko K."/>
            <person name="Devanna P."/>
            <person name="Winkler S."/>
            <person name="Jermiin L.S."/>
            <person name="Skirmuntt E.C."/>
            <person name="Katzourakis A."/>
            <person name="Burkitt-Gray L."/>
            <person name="Ray D.A."/>
            <person name="Sullivan K.A.M."/>
            <person name="Roscito J.G."/>
            <person name="Kirilenko B.M."/>
            <person name="Davalos L.M."/>
            <person name="Corthals A.P."/>
            <person name="Power M.L."/>
            <person name="Jones G."/>
            <person name="Ransome R.D."/>
            <person name="Dechmann D.K.N."/>
            <person name="Locatelli A.G."/>
            <person name="Puechmaille S.J."/>
            <person name="Fedrigo O."/>
            <person name="Jarvis E.D."/>
            <person name="Hiller M."/>
            <person name="Vernes S.C."/>
            <person name="Myers E.W."/>
            <person name="Teeling E.C."/>
        </authorList>
    </citation>
    <scope>NUCLEOTIDE SEQUENCE [LARGE SCALE GENOMIC DNA]</scope>
    <source>
        <strain evidence="1">MRouAeg1</strain>
        <tissue evidence="1">Muscle</tissue>
    </source>
</reference>
<dbReference type="Proteomes" id="UP000593571">
    <property type="component" value="Unassembled WGS sequence"/>
</dbReference>
<name>A0A7J8CJW6_ROUAE</name>
<accession>A0A7J8CJW6</accession>
<evidence type="ECO:0000313" key="2">
    <source>
        <dbReference type="Proteomes" id="UP000593571"/>
    </source>
</evidence>
<dbReference type="SMART" id="SM00368">
    <property type="entry name" value="LRR_RI"/>
    <property type="match status" value="2"/>
</dbReference>
<dbReference type="InterPro" id="IPR001611">
    <property type="entry name" value="Leu-rich_rpt"/>
</dbReference>
<proteinExistence type="predicted"/>
<gene>
    <name evidence="1" type="ORF">HJG63_014248</name>
</gene>
<protein>
    <submittedName>
        <fullName evidence="1">Nucleotide binding oligomerization domain containing 2</fullName>
    </submittedName>
</protein>
<organism evidence="1 2">
    <name type="scientific">Rousettus aegyptiacus</name>
    <name type="common">Egyptian fruit bat</name>
    <name type="synonym">Pteropus aegyptiacus</name>
    <dbReference type="NCBI Taxonomy" id="9407"/>
    <lineage>
        <taxon>Eukaryota</taxon>
        <taxon>Metazoa</taxon>
        <taxon>Chordata</taxon>
        <taxon>Craniata</taxon>
        <taxon>Vertebrata</taxon>
        <taxon>Euteleostomi</taxon>
        <taxon>Mammalia</taxon>
        <taxon>Eutheria</taxon>
        <taxon>Laurasiatheria</taxon>
        <taxon>Chiroptera</taxon>
        <taxon>Yinpterochiroptera</taxon>
        <taxon>Pteropodoidea</taxon>
        <taxon>Pteropodidae</taxon>
        <taxon>Rousettinae</taxon>
        <taxon>Rousettus</taxon>
    </lineage>
</organism>
<evidence type="ECO:0000313" key="1">
    <source>
        <dbReference type="EMBL" id="KAF6411136.1"/>
    </source>
</evidence>
<keyword evidence="2" id="KW-1185">Reference proteome</keyword>
<comment type="caution">
    <text evidence="1">The sequence shown here is derived from an EMBL/GenBank/DDBJ whole genome shotgun (WGS) entry which is preliminary data.</text>
</comment>
<dbReference type="AlphaFoldDB" id="A0A7J8CJW6"/>
<dbReference type="InterPro" id="IPR032675">
    <property type="entry name" value="LRR_dom_sf"/>
</dbReference>
<dbReference type="SUPFAM" id="SSF52047">
    <property type="entry name" value="RNI-like"/>
    <property type="match status" value="1"/>
</dbReference>
<sequence length="78" mass="8372">MSPPRELPLSHCFAPWGPLLFLFWGNKVGDEGAQALAEAVGGHQSLKWLSLVGNDIGSAAARALASMLEKNVALEELW</sequence>